<dbReference type="Gene3D" id="3.10.100.10">
    <property type="entry name" value="Mannose-Binding Protein A, subunit A"/>
    <property type="match status" value="1"/>
</dbReference>
<proteinExistence type="predicted"/>
<dbReference type="PANTHER" id="PTHR45710">
    <property type="entry name" value="C-TYPE LECTIN DOMAIN-CONTAINING PROTEIN 180"/>
    <property type="match status" value="1"/>
</dbReference>
<evidence type="ECO:0000259" key="5">
    <source>
        <dbReference type="PROSITE" id="PS50041"/>
    </source>
</evidence>
<evidence type="ECO:0000313" key="7">
    <source>
        <dbReference type="Proteomes" id="UP000694397"/>
    </source>
</evidence>
<dbReference type="GO" id="GO:0005886">
    <property type="term" value="C:plasma membrane"/>
    <property type="evidence" value="ECO:0007669"/>
    <property type="project" value="UniProtKB-SubCell"/>
</dbReference>
<dbReference type="GO" id="GO:0030246">
    <property type="term" value="F:carbohydrate binding"/>
    <property type="evidence" value="ECO:0007669"/>
    <property type="project" value="UniProtKB-KW"/>
</dbReference>
<dbReference type="InterPro" id="IPR001304">
    <property type="entry name" value="C-type_lectin-like"/>
</dbReference>
<keyword evidence="7" id="KW-1185">Reference proteome</keyword>
<dbReference type="GeneID" id="108924662"/>
<keyword evidence="2" id="KW-0430">Lectin</keyword>
<sequence length="268" mass="30272">MEMKGIEKTENLQVNVEDPKEKEEGKAEPKMEAGKGKEEESDYRTLLSTPENIYETAILPAERKELYRRVRVYRALSLILLLLTLIFAAVVIALCLQLQARPACLKTEHDDGAAQHLCTLELCNQLHPRVEKAVVTSTEKKDSECQALCSNGWLKFGDSCFFLSKLRNSWSGGRQQCQKWGADLAVIDNMQVQEFLTKKGNLMYWIGLNRSSGGQWMWVNQSALGQSYWGPHSDKDSCGFLIGKDMPTKSWGSSDCSYLSAYICQKKI</sequence>
<keyword evidence="4" id="KW-0472">Membrane</keyword>
<dbReference type="PROSITE" id="PS50041">
    <property type="entry name" value="C_TYPE_LECTIN_2"/>
    <property type="match status" value="1"/>
</dbReference>
<evidence type="ECO:0000256" key="4">
    <source>
        <dbReference type="SAM" id="Phobius"/>
    </source>
</evidence>
<reference evidence="6 7" key="1">
    <citation type="submission" date="2019-04" db="EMBL/GenBank/DDBJ databases">
        <authorList>
            <consortium name="Wellcome Sanger Institute Data Sharing"/>
        </authorList>
    </citation>
    <scope>NUCLEOTIDE SEQUENCE [LARGE SCALE GENOMIC DNA]</scope>
</reference>
<feature type="transmembrane region" description="Helical" evidence="4">
    <location>
        <begin position="72"/>
        <end position="94"/>
    </location>
</feature>
<organism evidence="6 7">
    <name type="scientific">Scleropages formosus</name>
    <name type="common">Asian bonytongue</name>
    <name type="synonym">Osteoglossum formosum</name>
    <dbReference type="NCBI Taxonomy" id="113540"/>
    <lineage>
        <taxon>Eukaryota</taxon>
        <taxon>Metazoa</taxon>
        <taxon>Chordata</taxon>
        <taxon>Craniata</taxon>
        <taxon>Vertebrata</taxon>
        <taxon>Euteleostomi</taxon>
        <taxon>Actinopterygii</taxon>
        <taxon>Neopterygii</taxon>
        <taxon>Teleostei</taxon>
        <taxon>Osteoglossocephala</taxon>
        <taxon>Osteoglossomorpha</taxon>
        <taxon>Osteoglossiformes</taxon>
        <taxon>Osteoglossidae</taxon>
        <taxon>Scleropages</taxon>
    </lineage>
</organism>
<dbReference type="AlphaFoldDB" id="A0A8C9R1G1"/>
<evidence type="ECO:0000256" key="2">
    <source>
        <dbReference type="ARBA" id="ARBA00022734"/>
    </source>
</evidence>
<feature type="compositionally biased region" description="Basic and acidic residues" evidence="3">
    <location>
        <begin position="17"/>
        <end position="38"/>
    </location>
</feature>
<dbReference type="InterPro" id="IPR033992">
    <property type="entry name" value="NKR-like_CTLD"/>
</dbReference>
<dbReference type="Proteomes" id="UP000694397">
    <property type="component" value="Chromosome 18"/>
</dbReference>
<comment type="subcellular location">
    <subcellularLocation>
        <location evidence="1">Cell membrane</location>
        <topology evidence="1">Single-pass type II membrane protein</topology>
    </subcellularLocation>
</comment>
<evidence type="ECO:0000313" key="6">
    <source>
        <dbReference type="Ensembl" id="ENSSFOP00015003038.1"/>
    </source>
</evidence>
<accession>A0A8C9R1G1</accession>
<dbReference type="KEGG" id="sfm:108924662"/>
<dbReference type="CDD" id="cd03593">
    <property type="entry name" value="CLECT_NK_receptors_like"/>
    <property type="match status" value="1"/>
</dbReference>
<feature type="compositionally biased region" description="Basic and acidic residues" evidence="3">
    <location>
        <begin position="1"/>
        <end position="10"/>
    </location>
</feature>
<dbReference type="SUPFAM" id="SSF56436">
    <property type="entry name" value="C-type lectin-like"/>
    <property type="match status" value="1"/>
</dbReference>
<dbReference type="InterPro" id="IPR050828">
    <property type="entry name" value="C-type_lectin/matrix_domain"/>
</dbReference>
<reference evidence="6" key="3">
    <citation type="submission" date="2025-09" db="UniProtKB">
        <authorList>
            <consortium name="Ensembl"/>
        </authorList>
    </citation>
    <scope>IDENTIFICATION</scope>
</reference>
<protein>
    <submittedName>
        <fullName evidence="6">Si:dkey-26c10.5</fullName>
    </submittedName>
</protein>
<name>A0A8C9R1G1_SCLFO</name>
<dbReference type="InterPro" id="IPR016187">
    <property type="entry name" value="CTDL_fold"/>
</dbReference>
<dbReference type="PANTHER" id="PTHR45710:SF28">
    <property type="entry name" value="C-TYPE LECTIN DOMAIN FAMILY 4 MEMBER C ISOFORM 1"/>
    <property type="match status" value="1"/>
</dbReference>
<gene>
    <name evidence="6" type="primary">si:dkey-26c10.5</name>
</gene>
<keyword evidence="4" id="KW-0812">Transmembrane</keyword>
<evidence type="ECO:0000256" key="3">
    <source>
        <dbReference type="SAM" id="MobiDB-lite"/>
    </source>
</evidence>
<keyword evidence="4" id="KW-1133">Transmembrane helix</keyword>
<reference evidence="6" key="2">
    <citation type="submission" date="2025-08" db="UniProtKB">
        <authorList>
            <consortium name="Ensembl"/>
        </authorList>
    </citation>
    <scope>IDENTIFICATION</scope>
</reference>
<dbReference type="Ensembl" id="ENSSFOT00015003087.2">
    <property type="protein sequence ID" value="ENSSFOP00015003038.1"/>
    <property type="gene ID" value="ENSSFOG00015002003.2"/>
</dbReference>
<feature type="domain" description="C-type lectin" evidence="5">
    <location>
        <begin position="156"/>
        <end position="265"/>
    </location>
</feature>
<dbReference type="OrthoDB" id="10059571at2759"/>
<dbReference type="Pfam" id="PF00059">
    <property type="entry name" value="Lectin_C"/>
    <property type="match status" value="1"/>
</dbReference>
<dbReference type="GeneTree" id="ENSGT00940000166507"/>
<feature type="region of interest" description="Disordered" evidence="3">
    <location>
        <begin position="1"/>
        <end position="42"/>
    </location>
</feature>
<evidence type="ECO:0000256" key="1">
    <source>
        <dbReference type="ARBA" id="ARBA00004401"/>
    </source>
</evidence>
<dbReference type="RefSeq" id="XP_018591703.1">
    <property type="nucleotide sequence ID" value="XM_018736187.2"/>
</dbReference>
<dbReference type="InterPro" id="IPR016186">
    <property type="entry name" value="C-type_lectin-like/link_sf"/>
</dbReference>
<dbReference type="SMART" id="SM00034">
    <property type="entry name" value="CLECT"/>
    <property type="match status" value="1"/>
</dbReference>